<sequence>MRDVPLKVLIVEDDPVALRLHDALVSAQPGFTVIGNAGTLRTARAMLLGLRPDLLLLDVHLPDGRGLELLEVLPSGTACVLITAANDLGSVMTALSHGAADYLVKPVEPERLTLALGRARERALLRGEGVLAQSQLDTLFGVPGATLPSGFDHSTLARVRAAVPSGEAVTAQEVADRVNLSRVTAWRYLELLREKGEVQLTRSSAGVGRPANRYRRTSPEPS</sequence>
<dbReference type="Pfam" id="PF00072">
    <property type="entry name" value="Response_reg"/>
    <property type="match status" value="1"/>
</dbReference>
<evidence type="ECO:0000313" key="5">
    <source>
        <dbReference type="Proteomes" id="UP000635726"/>
    </source>
</evidence>
<evidence type="ECO:0000259" key="3">
    <source>
        <dbReference type="PROSITE" id="PS50110"/>
    </source>
</evidence>
<protein>
    <submittedName>
        <fullName evidence="4">Transcriptional regulatory protein</fullName>
    </submittedName>
</protein>
<dbReference type="PANTHER" id="PTHR45526">
    <property type="entry name" value="TRANSCRIPTIONAL REGULATORY PROTEIN DPIA"/>
    <property type="match status" value="1"/>
</dbReference>
<dbReference type="Gene3D" id="3.40.50.2300">
    <property type="match status" value="1"/>
</dbReference>
<dbReference type="RefSeq" id="WP_188961389.1">
    <property type="nucleotide sequence ID" value="NZ_BMOE01000003.1"/>
</dbReference>
<reference evidence="4" key="2">
    <citation type="submission" date="2020-09" db="EMBL/GenBank/DDBJ databases">
        <authorList>
            <person name="Sun Q."/>
            <person name="Ohkuma M."/>
        </authorList>
    </citation>
    <scope>NUCLEOTIDE SEQUENCE</scope>
    <source>
        <strain evidence="4">JCM 14371</strain>
    </source>
</reference>
<dbReference type="InterPro" id="IPR013196">
    <property type="entry name" value="HTH_11"/>
</dbReference>
<dbReference type="PANTHER" id="PTHR45526:SF1">
    <property type="entry name" value="TRANSCRIPTIONAL REGULATORY PROTEIN DCUR-RELATED"/>
    <property type="match status" value="1"/>
</dbReference>
<dbReference type="InterPro" id="IPR001789">
    <property type="entry name" value="Sig_transdc_resp-reg_receiver"/>
</dbReference>
<dbReference type="Proteomes" id="UP000635726">
    <property type="component" value="Unassembled WGS sequence"/>
</dbReference>
<name>A0A917PB72_9DEIO</name>
<feature type="domain" description="Response regulatory" evidence="3">
    <location>
        <begin position="7"/>
        <end position="120"/>
    </location>
</feature>
<evidence type="ECO:0000313" key="4">
    <source>
        <dbReference type="EMBL" id="GGJ69328.1"/>
    </source>
</evidence>
<accession>A0A917PB72</accession>
<dbReference type="Pfam" id="PF08279">
    <property type="entry name" value="HTH_11"/>
    <property type="match status" value="1"/>
</dbReference>
<dbReference type="EMBL" id="BMOE01000003">
    <property type="protein sequence ID" value="GGJ69328.1"/>
    <property type="molecule type" value="Genomic_DNA"/>
</dbReference>
<evidence type="ECO:0000256" key="2">
    <source>
        <dbReference type="SAM" id="MobiDB-lite"/>
    </source>
</evidence>
<dbReference type="InterPro" id="IPR051271">
    <property type="entry name" value="2C-system_Tx_regulators"/>
</dbReference>
<dbReference type="SMART" id="SM00448">
    <property type="entry name" value="REC"/>
    <property type="match status" value="1"/>
</dbReference>
<dbReference type="AlphaFoldDB" id="A0A917PB72"/>
<dbReference type="GO" id="GO:0000156">
    <property type="term" value="F:phosphorelay response regulator activity"/>
    <property type="evidence" value="ECO:0007669"/>
    <property type="project" value="TreeGrafter"/>
</dbReference>
<keyword evidence="1" id="KW-0597">Phosphoprotein</keyword>
<feature type="region of interest" description="Disordered" evidence="2">
    <location>
        <begin position="201"/>
        <end position="222"/>
    </location>
</feature>
<comment type="caution">
    <text evidence="4">The sequence shown here is derived from an EMBL/GenBank/DDBJ whole genome shotgun (WGS) entry which is preliminary data.</text>
</comment>
<dbReference type="InterPro" id="IPR036390">
    <property type="entry name" value="WH_DNA-bd_sf"/>
</dbReference>
<reference evidence="4" key="1">
    <citation type="journal article" date="2014" name="Int. J. Syst. Evol. Microbiol.">
        <title>Complete genome sequence of Corynebacterium casei LMG S-19264T (=DSM 44701T), isolated from a smear-ripened cheese.</title>
        <authorList>
            <consortium name="US DOE Joint Genome Institute (JGI-PGF)"/>
            <person name="Walter F."/>
            <person name="Albersmeier A."/>
            <person name="Kalinowski J."/>
            <person name="Ruckert C."/>
        </authorList>
    </citation>
    <scope>NUCLEOTIDE SEQUENCE</scope>
    <source>
        <strain evidence="4">JCM 14371</strain>
    </source>
</reference>
<gene>
    <name evidence="4" type="ORF">GCM10008939_12110</name>
</gene>
<proteinExistence type="predicted"/>
<dbReference type="SUPFAM" id="SSF46785">
    <property type="entry name" value="Winged helix' DNA-binding domain"/>
    <property type="match status" value="1"/>
</dbReference>
<keyword evidence="5" id="KW-1185">Reference proteome</keyword>
<organism evidence="4 5">
    <name type="scientific">Deinococcus aquiradiocola</name>
    <dbReference type="NCBI Taxonomy" id="393059"/>
    <lineage>
        <taxon>Bacteria</taxon>
        <taxon>Thermotogati</taxon>
        <taxon>Deinococcota</taxon>
        <taxon>Deinococci</taxon>
        <taxon>Deinococcales</taxon>
        <taxon>Deinococcaceae</taxon>
        <taxon>Deinococcus</taxon>
    </lineage>
</organism>
<feature type="modified residue" description="4-aspartylphosphate" evidence="1">
    <location>
        <position position="58"/>
    </location>
</feature>
<dbReference type="SUPFAM" id="SSF52172">
    <property type="entry name" value="CheY-like"/>
    <property type="match status" value="1"/>
</dbReference>
<dbReference type="PROSITE" id="PS50110">
    <property type="entry name" value="RESPONSE_REGULATORY"/>
    <property type="match status" value="1"/>
</dbReference>
<dbReference type="InterPro" id="IPR011006">
    <property type="entry name" value="CheY-like_superfamily"/>
</dbReference>
<evidence type="ECO:0000256" key="1">
    <source>
        <dbReference type="PROSITE-ProRule" id="PRU00169"/>
    </source>
</evidence>